<organism evidence="3 4">
    <name type="scientific">Chitinivorax tropicus</name>
    <dbReference type="NCBI Taxonomy" id="714531"/>
    <lineage>
        <taxon>Bacteria</taxon>
        <taxon>Pseudomonadati</taxon>
        <taxon>Pseudomonadota</taxon>
        <taxon>Betaproteobacteria</taxon>
        <taxon>Chitinivorax</taxon>
    </lineage>
</organism>
<comment type="caution">
    <text evidence="3">The sequence shown here is derived from an EMBL/GenBank/DDBJ whole genome shotgun (WGS) entry which is preliminary data.</text>
</comment>
<evidence type="ECO:0000259" key="2">
    <source>
        <dbReference type="Pfam" id="PF13386"/>
    </source>
</evidence>
<feature type="domain" description="Urease accessory protein UreH-like transmembrane" evidence="2">
    <location>
        <begin position="9"/>
        <end position="212"/>
    </location>
</feature>
<feature type="transmembrane region" description="Helical" evidence="1">
    <location>
        <begin position="170"/>
        <end position="191"/>
    </location>
</feature>
<feature type="transmembrane region" description="Helical" evidence="1">
    <location>
        <begin position="52"/>
        <end position="72"/>
    </location>
</feature>
<dbReference type="Pfam" id="PF13386">
    <property type="entry name" value="DsbD_2"/>
    <property type="match status" value="1"/>
</dbReference>
<feature type="transmembrane region" description="Helical" evidence="1">
    <location>
        <begin position="84"/>
        <end position="104"/>
    </location>
</feature>
<dbReference type="PANTHER" id="PTHR42208">
    <property type="entry name" value="HEAVY METAL TRANSPORTER-RELATED"/>
    <property type="match status" value="1"/>
</dbReference>
<feature type="transmembrane region" description="Helical" evidence="1">
    <location>
        <begin position="134"/>
        <end position="158"/>
    </location>
</feature>
<reference evidence="3 4" key="1">
    <citation type="submission" date="2020-08" db="EMBL/GenBank/DDBJ databases">
        <title>Genomic Encyclopedia of Type Strains, Phase IV (KMG-IV): sequencing the most valuable type-strain genomes for metagenomic binning, comparative biology and taxonomic classification.</title>
        <authorList>
            <person name="Goeker M."/>
        </authorList>
    </citation>
    <scope>NUCLEOTIDE SEQUENCE [LARGE SCALE GENOMIC DNA]</scope>
    <source>
        <strain evidence="3 4">DSM 27165</strain>
    </source>
</reference>
<keyword evidence="1" id="KW-0472">Membrane</keyword>
<feature type="transmembrane region" description="Helical" evidence="1">
    <location>
        <begin position="203"/>
        <end position="224"/>
    </location>
</feature>
<dbReference type="PANTHER" id="PTHR42208:SF1">
    <property type="entry name" value="HEAVY METAL TRANSPORTER"/>
    <property type="match status" value="1"/>
</dbReference>
<evidence type="ECO:0000313" key="3">
    <source>
        <dbReference type="EMBL" id="MBB5017607.1"/>
    </source>
</evidence>
<dbReference type="RefSeq" id="WP_184035686.1">
    <property type="nucleotide sequence ID" value="NZ_JACHHY010000004.1"/>
</dbReference>
<evidence type="ECO:0000256" key="1">
    <source>
        <dbReference type="SAM" id="Phobius"/>
    </source>
</evidence>
<dbReference type="EMBL" id="JACHHY010000004">
    <property type="protein sequence ID" value="MBB5017607.1"/>
    <property type="molecule type" value="Genomic_DNA"/>
</dbReference>
<dbReference type="AlphaFoldDB" id="A0A840ML54"/>
<gene>
    <name evidence="3" type="ORF">HNQ59_000876</name>
</gene>
<dbReference type="Proteomes" id="UP000575898">
    <property type="component" value="Unassembled WGS sequence"/>
</dbReference>
<dbReference type="InterPro" id="IPR039447">
    <property type="entry name" value="UreH-like_TM_dom"/>
</dbReference>
<protein>
    <recommendedName>
        <fullName evidence="2">Urease accessory protein UreH-like transmembrane domain-containing protein</fullName>
    </recommendedName>
</protein>
<proteinExistence type="predicted"/>
<sequence>MLEISLLSLFLSGLLGGVHCAGMCGGLVGAMSLNLPAANRHRLIMGYNLGRLTSYVLAGALAGAVGASSLLLQQLLPISIALYLIANLLLIGLGLYLAGLSSAITQLERLGGRLWRVIQPRLARHLPIRRLSDAWWAGMVWGWLPCGLVYTALVSALASGSPWRGAGVMLAFGLGTLPNLIAMGLSAQQLLRWLQQAWVRRLAGLSVAAFGLLGLFRIGSFLGAI</sequence>
<evidence type="ECO:0000313" key="4">
    <source>
        <dbReference type="Proteomes" id="UP000575898"/>
    </source>
</evidence>
<name>A0A840ML54_9PROT</name>
<keyword evidence="1" id="KW-1133">Transmembrane helix</keyword>
<accession>A0A840ML54</accession>
<keyword evidence="1" id="KW-0812">Transmembrane</keyword>
<keyword evidence="4" id="KW-1185">Reference proteome</keyword>